<evidence type="ECO:0000259" key="3">
    <source>
        <dbReference type="PROSITE" id="PS51635"/>
    </source>
</evidence>
<accession>A0ABT1NXD8</accession>
<dbReference type="RefSeq" id="WP_255866343.1">
    <property type="nucleotide sequence ID" value="NZ_CP104263.1"/>
</dbReference>
<keyword evidence="2" id="KW-0378">Hydrolase</keyword>
<dbReference type="Gene3D" id="3.40.1090.10">
    <property type="entry name" value="Cytosolic phospholipase A2 catalytic domain"/>
    <property type="match status" value="2"/>
</dbReference>
<protein>
    <submittedName>
        <fullName evidence="4">Patatin-like phospholipase family protein</fullName>
    </submittedName>
</protein>
<dbReference type="InterPro" id="IPR016035">
    <property type="entry name" value="Acyl_Trfase/lysoPLipase"/>
</dbReference>
<dbReference type="Proteomes" id="UP001206924">
    <property type="component" value="Unassembled WGS sequence"/>
</dbReference>
<keyword evidence="1 2" id="KW-0443">Lipid metabolism</keyword>
<evidence type="ECO:0000313" key="5">
    <source>
        <dbReference type="Proteomes" id="UP001206924"/>
    </source>
</evidence>
<evidence type="ECO:0000256" key="1">
    <source>
        <dbReference type="ARBA" id="ARBA00023098"/>
    </source>
</evidence>
<feature type="active site" description="Nucleophile" evidence="2">
    <location>
        <position position="60"/>
    </location>
</feature>
<dbReference type="PROSITE" id="PS51635">
    <property type="entry name" value="PNPLA"/>
    <property type="match status" value="1"/>
</dbReference>
<feature type="short sequence motif" description="GXSXG" evidence="2">
    <location>
        <begin position="58"/>
        <end position="62"/>
    </location>
</feature>
<sequence length="304" mass="31644">MDNEEHFDGGKPGGYNVLESRAVVLGGGGVAGIAWEIGLLAELLDQGIDLNEADLVVGTSAGSVVGTALRFGQLRAAALAQETAEEGAGAADYQEPDAFDGERFMNIMGAAGFGGGGEKAARARLGQRALKADTQLTEEAWVNSIRSLVPFPAWPEKALGVTVVDAEDGSFKVFDGDSGVDLGLAVTASCTVPTVWPPVHINGRVYMDGGMRSGTNADVAAGFGKVLVVSCGLEAPQSPFGPTLPQALKTISKDGKPLLIEADAQALQAFGTNMLLDSTRRPSVAAGRRQAKEIADVVRRFWED</sequence>
<keyword evidence="5" id="KW-1185">Reference proteome</keyword>
<dbReference type="EMBL" id="JANFLP010000016">
    <property type="protein sequence ID" value="MCQ1951251.1"/>
    <property type="molecule type" value="Genomic_DNA"/>
</dbReference>
<feature type="short sequence motif" description="GXGXXG" evidence="2">
    <location>
        <begin position="27"/>
        <end position="32"/>
    </location>
</feature>
<feature type="active site" description="Proton acceptor" evidence="2">
    <location>
        <position position="208"/>
    </location>
</feature>
<feature type="short sequence motif" description="DGA/G" evidence="2">
    <location>
        <begin position="208"/>
        <end position="210"/>
    </location>
</feature>
<dbReference type="InterPro" id="IPR002641">
    <property type="entry name" value="PNPLA_dom"/>
</dbReference>
<comment type="caution">
    <text evidence="4">The sequence shown here is derived from an EMBL/GenBank/DDBJ whole genome shotgun (WGS) entry which is preliminary data.</text>
</comment>
<keyword evidence="2" id="KW-0442">Lipid degradation</keyword>
<evidence type="ECO:0000313" key="4">
    <source>
        <dbReference type="EMBL" id="MCQ1951251.1"/>
    </source>
</evidence>
<proteinExistence type="predicted"/>
<feature type="domain" description="PNPLA" evidence="3">
    <location>
        <begin position="23"/>
        <end position="221"/>
    </location>
</feature>
<evidence type="ECO:0000256" key="2">
    <source>
        <dbReference type="PROSITE-ProRule" id="PRU01161"/>
    </source>
</evidence>
<dbReference type="SUPFAM" id="SSF52151">
    <property type="entry name" value="FabD/lysophospholipase-like"/>
    <property type="match status" value="1"/>
</dbReference>
<name>A0ABT1NXD8_9MICC</name>
<organism evidence="4 5">
    <name type="scientific">Arthrobacter jinronghuae</name>
    <dbReference type="NCBI Taxonomy" id="2964609"/>
    <lineage>
        <taxon>Bacteria</taxon>
        <taxon>Bacillati</taxon>
        <taxon>Actinomycetota</taxon>
        <taxon>Actinomycetes</taxon>
        <taxon>Micrococcales</taxon>
        <taxon>Micrococcaceae</taxon>
        <taxon>Arthrobacter</taxon>
    </lineage>
</organism>
<gene>
    <name evidence="4" type="ORF">NNX28_15130</name>
</gene>
<reference evidence="4 5" key="1">
    <citation type="submission" date="2022-07" db="EMBL/GenBank/DDBJ databases">
        <title>Novel species in genus Arthrobacter.</title>
        <authorList>
            <person name="Liu Y."/>
        </authorList>
    </citation>
    <scope>NUCLEOTIDE SEQUENCE [LARGE SCALE GENOMIC DNA]</scope>
    <source>
        <strain evidence="5">zg-Y859</strain>
    </source>
</reference>
<dbReference type="Pfam" id="PF01734">
    <property type="entry name" value="Patatin"/>
    <property type="match status" value="1"/>
</dbReference>